<dbReference type="CDD" id="cd00009">
    <property type="entry name" value="AAA"/>
    <property type="match status" value="1"/>
</dbReference>
<dbReference type="REBASE" id="211621">
    <property type="entry name" value="Sor001McrBCP"/>
</dbReference>
<dbReference type="PANTHER" id="PTHR37291:SF1">
    <property type="entry name" value="TYPE IV METHYL-DIRECTED RESTRICTION ENZYME ECOKMCRB SUBUNIT"/>
    <property type="match status" value="1"/>
</dbReference>
<dbReference type="SUPFAM" id="SSF52540">
    <property type="entry name" value="P-loop containing nucleoside triphosphate hydrolases"/>
    <property type="match status" value="1"/>
</dbReference>
<dbReference type="InterPro" id="IPR027417">
    <property type="entry name" value="P-loop_NTPase"/>
</dbReference>
<accession>A0A224A6P1</accession>
<sequence>MEEKLNYWMIVAGGGGKVWSLFKEENIACIDFDSNLSSILDYKNPQELKQGKQRDKFIWKFAHDIKKDDYIIATTGVKEILGIGQCVKPYYFDESKKTFKHCIGVKWLKVDGGWEYQGKKGTRQTINWDRNSERINLYKSIINGTYRKNIEKIVMYKNINDYLDKLKKSKNLILRGAPGTGKTYLAKEIAKELTGGNEDQIEFVQFHPSYDYTDFVEGLRPILVNDGQINFGLQDGIFKKFCQKAKEAQKTGGQDNFEETWTRLTDAINEKQGQYFFPRSSVPASLNSQGNVKFDSPVATKEKVYLLYKGEETNLKYETYQKIVLDHMKESYGLCDYVSPTIDTDKKFVFIIDEINRGEISKIFGELFFSIDPEYRGERGSVSTQYANLHETDEKFYIPENVYIIGTMNDIDRSVDTFDFAMRRRFRFVEVTAESQLYILDKKLDGHEEEAKKRLRNLNAAIKNVQELNSHYHIGPSYFLKLEEVDFDYELLWSDYLKPLLEDYLRGSYEEAETLDTLKKAFDLTNKEQTDQQDTGDNDADN</sequence>
<dbReference type="PANTHER" id="PTHR37291">
    <property type="entry name" value="5-METHYLCYTOSINE-SPECIFIC RESTRICTION ENZYME B"/>
    <property type="match status" value="1"/>
</dbReference>
<evidence type="ECO:0000259" key="1">
    <source>
        <dbReference type="SMART" id="SM00382"/>
    </source>
</evidence>
<dbReference type="InterPro" id="IPR011704">
    <property type="entry name" value="ATPase_dyneun-rel_AAA"/>
</dbReference>
<feature type="domain" description="AAA+ ATPase" evidence="1">
    <location>
        <begin position="168"/>
        <end position="437"/>
    </location>
</feature>
<dbReference type="GO" id="GO:0016887">
    <property type="term" value="F:ATP hydrolysis activity"/>
    <property type="evidence" value="ECO:0007669"/>
    <property type="project" value="InterPro"/>
</dbReference>
<dbReference type="Gene3D" id="3.40.50.300">
    <property type="entry name" value="P-loop containing nucleotide triphosphate hydrolases"/>
    <property type="match status" value="2"/>
</dbReference>
<dbReference type="InterPro" id="IPR052934">
    <property type="entry name" value="Methyl-DNA_Rec/Restrict_Enz"/>
</dbReference>
<name>A0A224A6P1_STROR</name>
<dbReference type="Pfam" id="PF07728">
    <property type="entry name" value="AAA_5"/>
    <property type="match status" value="2"/>
</dbReference>
<gene>
    <name evidence="2" type="ORF">STO1_008520</name>
</gene>
<dbReference type="RefSeq" id="WP_033606326.1">
    <property type="nucleotide sequence ID" value="NZ_AP018338.1"/>
</dbReference>
<dbReference type="Proteomes" id="UP000218665">
    <property type="component" value="Chromosome"/>
</dbReference>
<dbReference type="InterPro" id="IPR003593">
    <property type="entry name" value="AAA+_ATPase"/>
</dbReference>
<dbReference type="GO" id="GO:0005524">
    <property type="term" value="F:ATP binding"/>
    <property type="evidence" value="ECO:0007669"/>
    <property type="project" value="InterPro"/>
</dbReference>
<dbReference type="AlphaFoldDB" id="A0A224A6P1"/>
<dbReference type="EMBL" id="AP018338">
    <property type="protein sequence ID" value="BBA08456.1"/>
    <property type="molecule type" value="Genomic_DNA"/>
</dbReference>
<evidence type="ECO:0000313" key="3">
    <source>
        <dbReference type="Proteomes" id="UP000218665"/>
    </source>
</evidence>
<organism evidence="2 3">
    <name type="scientific">Streptococcus oralis subsp. tigurinus</name>
    <dbReference type="NCBI Taxonomy" id="1077464"/>
    <lineage>
        <taxon>Bacteria</taxon>
        <taxon>Bacillati</taxon>
        <taxon>Bacillota</taxon>
        <taxon>Bacilli</taxon>
        <taxon>Lactobacillales</taxon>
        <taxon>Streptococcaceae</taxon>
        <taxon>Streptococcus</taxon>
    </lineage>
</organism>
<protein>
    <recommendedName>
        <fullName evidence="1">AAA+ ATPase domain-containing protein</fullName>
    </recommendedName>
</protein>
<dbReference type="SMART" id="SM00382">
    <property type="entry name" value="AAA"/>
    <property type="match status" value="1"/>
</dbReference>
<evidence type="ECO:0000313" key="2">
    <source>
        <dbReference type="EMBL" id="BBA08456.1"/>
    </source>
</evidence>
<reference evidence="2 3" key="1">
    <citation type="submission" date="2017-07" db="EMBL/GenBank/DDBJ databases">
        <title>Whole genome sequence of Streptococcus tigurinus, strain osk_001, isolated from post-mortem material.</title>
        <authorList>
            <person name="Yoshizawa H."/>
            <person name="Motooka D."/>
            <person name="Katada R."/>
            <person name="Matsumoto Y."/>
            <person name="Nakamura S."/>
            <person name="Morii E."/>
            <person name="Iida T."/>
            <person name="Matsumoto H."/>
        </authorList>
    </citation>
    <scope>NUCLEOTIDE SEQUENCE [LARGE SCALE GENOMIC DNA]</scope>
    <source>
        <strain evidence="3">osk_001</strain>
    </source>
</reference>
<proteinExistence type="predicted"/>